<organism evidence="2 3">
    <name type="scientific">Pyrenophora tritici-repentis (strain Pt-1C-BFP)</name>
    <name type="common">Wheat tan spot fungus</name>
    <name type="synonym">Drechslera tritici-repentis</name>
    <dbReference type="NCBI Taxonomy" id="426418"/>
    <lineage>
        <taxon>Eukaryota</taxon>
        <taxon>Fungi</taxon>
        <taxon>Dikarya</taxon>
        <taxon>Ascomycota</taxon>
        <taxon>Pezizomycotina</taxon>
        <taxon>Dothideomycetes</taxon>
        <taxon>Pleosporomycetidae</taxon>
        <taxon>Pleosporales</taxon>
        <taxon>Pleosporineae</taxon>
        <taxon>Pleosporaceae</taxon>
        <taxon>Pyrenophora</taxon>
    </lineage>
</organism>
<feature type="compositionally biased region" description="Polar residues" evidence="1">
    <location>
        <begin position="121"/>
        <end position="140"/>
    </location>
</feature>
<reference evidence="3" key="1">
    <citation type="journal article" date="2013" name="G3 (Bethesda)">
        <title>Comparative genomics of a plant-pathogenic fungus, Pyrenophora tritici-repentis, reveals transduplication and the impact of repeat elements on pathogenicity and population divergence.</title>
        <authorList>
            <person name="Manning V.A."/>
            <person name="Pandelova I."/>
            <person name="Dhillon B."/>
            <person name="Wilhelm L.J."/>
            <person name="Goodwin S.B."/>
            <person name="Berlin A.M."/>
            <person name="Figueroa M."/>
            <person name="Freitag M."/>
            <person name="Hane J.K."/>
            <person name="Henrissat B."/>
            <person name="Holman W.H."/>
            <person name="Kodira C.D."/>
            <person name="Martin J."/>
            <person name="Oliver R.P."/>
            <person name="Robbertse B."/>
            <person name="Schackwitz W."/>
            <person name="Schwartz D.C."/>
            <person name="Spatafora J.W."/>
            <person name="Turgeon B.G."/>
            <person name="Yandava C."/>
            <person name="Young S."/>
            <person name="Zhou S."/>
            <person name="Zeng Q."/>
            <person name="Grigoriev I.V."/>
            <person name="Ma L.-J."/>
            <person name="Ciuffetti L.M."/>
        </authorList>
    </citation>
    <scope>NUCLEOTIDE SEQUENCE [LARGE SCALE GENOMIC DNA]</scope>
    <source>
        <strain evidence="3">Pt-1C-BFP</strain>
    </source>
</reference>
<name>B2WFW1_PYRTR</name>
<gene>
    <name evidence="2" type="ORF">PTRG_08817</name>
</gene>
<proteinExistence type="predicted"/>
<dbReference type="EMBL" id="DS231624">
    <property type="protein sequence ID" value="EDU41868.1"/>
    <property type="molecule type" value="Genomic_DNA"/>
</dbReference>
<dbReference type="InParanoid" id="B2WFW1"/>
<evidence type="ECO:0000256" key="1">
    <source>
        <dbReference type="SAM" id="MobiDB-lite"/>
    </source>
</evidence>
<dbReference type="AlphaFoldDB" id="B2WFW1"/>
<dbReference type="Proteomes" id="UP000001471">
    <property type="component" value="Unassembled WGS sequence"/>
</dbReference>
<protein>
    <submittedName>
        <fullName evidence="2">Uncharacterized protein</fullName>
    </submittedName>
</protein>
<dbReference type="HOGENOM" id="CLU_1240689_0_0_1"/>
<sequence>MFKPPSHQVGIITQHVMGQILCISGRPQKLLGILYFAPPTAGGGPESLLNVERFIKGMTEVGMEKRFYAWTLKMYSCDISESSSKVGREFVLSLGMVHVLRGRASCGIVGTRGLAGGGRQSPGQQASDRSATGSGQGSRVTSGSWVQLVREKGQVCPCQFGIVTLHLTSGTGQSVLYPTTSAKLKRQPEAVATECYIVPQAHGEEDGWTNDLHLHIFSTSFTT</sequence>
<accession>B2WFW1</accession>
<evidence type="ECO:0000313" key="2">
    <source>
        <dbReference type="EMBL" id="EDU41868.1"/>
    </source>
</evidence>
<evidence type="ECO:0000313" key="3">
    <source>
        <dbReference type="Proteomes" id="UP000001471"/>
    </source>
</evidence>
<feature type="region of interest" description="Disordered" evidence="1">
    <location>
        <begin position="115"/>
        <end position="140"/>
    </location>
</feature>